<sequence length="909" mass="102662">MLFIRLFTVSCIVSALLACTKQQNEQQAESSTIASSTQVYFEKLKSERVESDPIVKWQNIGPGMSGYNEELWTHPTNPDVMFIAPDMHVAYGTWDGGESWQSIQDHDELGQEMKRVIDIEFSQQDPNYAVALDWNGWIYESLDQGKSWHKLSELSPSYEQYGVDPYDPLAFKKGWYDEQIGMRLSDIAIDPNNDSIWYVGAGDYWNVKENHRSMKKPHGNTLSYADYGYILKSENKGRSWKKIDKDFPENLDVGEIIVNPKNSKHIVMLTNYGLMHSKDAGENWLTQAEGLPHNSPRDITYYFDESSGEHIFYLIEQTHYIPDGSSIKSSGGIYSSADFGESWQNITGNLAFDLSQVNYPAEHWRYFRAIGHWLGIGSNKAKEQYPTLPKSILPVFNRIAVNPLDKNEIYVSYNKKHDRTFLPGEAWQSLDGGQTWKVVARHGKYWLSDQDKAYWDARENPSHANVEFSHVQAYMDAHAEKEGNRLLEFNSKGEVFLSIAQQTHKSSDKGKTWQQIDDIETSPGSGIWIGRGNSDLPGRFMLLDTGIPKRRLLTSGEHGVWETVPMTILDNPQAVALKQIEGQAQVDGMYSISTMAVHPDDPDTLYIMAWRQAHKGKLRRSTDGGKSWQNISTVMETSSERNSADGKVIQGPPGMLPASNSLLIDPTNPNTLFFVNERDAFSEIYRAPRREPTKGGYGFMKSVDGGLNWKVSNTGFHENASLRRLAIDPENPNVIYAAAADKNGGLYKTEDQGDTWQRIAIPDPIKSVNNIYIDKQSHELFISAGGFYDGAYEEGGAWRSKDGGETWQKFFSAPLVLQVETSPVNPKIILLTAGNQMRMDRQFMNPGLYLSLDDGSTWKKINTHLANSDKIIDAKPDPENPDLLWAAGWGSGWYVGYINGANGKPWYQY</sequence>
<evidence type="ECO:0000259" key="2">
    <source>
        <dbReference type="Pfam" id="PF15902"/>
    </source>
</evidence>
<dbReference type="InterPro" id="IPR031778">
    <property type="entry name" value="Sortilin_N"/>
</dbReference>
<dbReference type="SUPFAM" id="SSF110296">
    <property type="entry name" value="Oligoxyloglucan reducing end-specific cellobiohydrolase"/>
    <property type="match status" value="2"/>
</dbReference>
<comment type="caution">
    <text evidence="3">The sequence shown here is derived from an EMBL/GenBank/DDBJ whole genome shotgun (WGS) entry which is preliminary data.</text>
</comment>
<evidence type="ECO:0000313" key="4">
    <source>
        <dbReference type="Proteomes" id="UP001595478"/>
    </source>
</evidence>
<feature type="domain" description="Sortilin N-terminal" evidence="2">
    <location>
        <begin position="701"/>
        <end position="810"/>
    </location>
</feature>
<dbReference type="PROSITE" id="PS51257">
    <property type="entry name" value="PROKAR_LIPOPROTEIN"/>
    <property type="match status" value="1"/>
</dbReference>
<keyword evidence="1" id="KW-0677">Repeat</keyword>
<dbReference type="PANTHER" id="PTHR43739:SF5">
    <property type="entry name" value="EXO-ALPHA-SIALIDASE"/>
    <property type="match status" value="1"/>
</dbReference>
<dbReference type="Gene3D" id="2.130.10.10">
    <property type="entry name" value="YVTN repeat-like/Quinoprotein amine dehydrogenase"/>
    <property type="match status" value="4"/>
</dbReference>
<reference evidence="4" key="1">
    <citation type="journal article" date="2019" name="Int. J. Syst. Evol. Microbiol.">
        <title>The Global Catalogue of Microorganisms (GCM) 10K type strain sequencing project: providing services to taxonomists for standard genome sequencing and annotation.</title>
        <authorList>
            <consortium name="The Broad Institute Genomics Platform"/>
            <consortium name="The Broad Institute Genome Sequencing Center for Infectious Disease"/>
            <person name="Wu L."/>
            <person name="Ma J."/>
        </authorList>
    </citation>
    <scope>NUCLEOTIDE SEQUENCE [LARGE SCALE GENOMIC DNA]</scope>
    <source>
        <strain evidence="4">KCTC 52473</strain>
    </source>
</reference>
<organism evidence="3 4">
    <name type="scientific">Agaribacter flavus</name>
    <dbReference type="NCBI Taxonomy" id="1902781"/>
    <lineage>
        <taxon>Bacteria</taxon>
        <taxon>Pseudomonadati</taxon>
        <taxon>Pseudomonadota</taxon>
        <taxon>Gammaproteobacteria</taxon>
        <taxon>Alteromonadales</taxon>
        <taxon>Alteromonadaceae</taxon>
        <taxon>Agaribacter</taxon>
    </lineage>
</organism>
<evidence type="ECO:0000313" key="3">
    <source>
        <dbReference type="EMBL" id="MFC3122756.1"/>
    </source>
</evidence>
<keyword evidence="4" id="KW-1185">Reference proteome</keyword>
<dbReference type="PANTHER" id="PTHR43739">
    <property type="entry name" value="XYLOGLUCANASE (EUROFUNG)"/>
    <property type="match status" value="1"/>
</dbReference>
<protein>
    <recommendedName>
        <fullName evidence="2">Sortilin N-terminal domain-containing protein</fullName>
    </recommendedName>
</protein>
<dbReference type="Pfam" id="PF15902">
    <property type="entry name" value="Sortilin-Vps10"/>
    <property type="match status" value="1"/>
</dbReference>
<name>A0ABV7FWB1_9ALTE</name>
<proteinExistence type="predicted"/>
<dbReference type="InterPro" id="IPR015943">
    <property type="entry name" value="WD40/YVTN_repeat-like_dom_sf"/>
</dbReference>
<dbReference type="InterPro" id="IPR052025">
    <property type="entry name" value="Xyloglucanase_GH74"/>
</dbReference>
<dbReference type="Proteomes" id="UP001595478">
    <property type="component" value="Unassembled WGS sequence"/>
</dbReference>
<dbReference type="RefSeq" id="WP_376920878.1">
    <property type="nucleotide sequence ID" value="NZ_JBHRSW010000029.1"/>
</dbReference>
<gene>
    <name evidence="3" type="ORF">ACFOHL_14115</name>
</gene>
<dbReference type="CDD" id="cd15482">
    <property type="entry name" value="Sialidase_non-viral"/>
    <property type="match status" value="1"/>
</dbReference>
<accession>A0ABV7FWB1</accession>
<dbReference type="EMBL" id="JBHRSW010000029">
    <property type="protein sequence ID" value="MFC3122756.1"/>
    <property type="molecule type" value="Genomic_DNA"/>
</dbReference>
<evidence type="ECO:0000256" key="1">
    <source>
        <dbReference type="ARBA" id="ARBA00022737"/>
    </source>
</evidence>